<organism evidence="4 5">
    <name type="scientific">Dactylosporangium roseum</name>
    <dbReference type="NCBI Taxonomy" id="47989"/>
    <lineage>
        <taxon>Bacteria</taxon>
        <taxon>Bacillati</taxon>
        <taxon>Actinomycetota</taxon>
        <taxon>Actinomycetes</taxon>
        <taxon>Micromonosporales</taxon>
        <taxon>Micromonosporaceae</taxon>
        <taxon>Dactylosporangium</taxon>
    </lineage>
</organism>
<dbReference type="PANTHER" id="PTHR33744">
    <property type="entry name" value="CARBOHYDRATE DIACID REGULATOR"/>
    <property type="match status" value="1"/>
</dbReference>
<dbReference type="PANTHER" id="PTHR33744:SF17">
    <property type="entry name" value="CONSERVED PROTEIN"/>
    <property type="match status" value="1"/>
</dbReference>
<sequence>MSAEAPGTTLRQLLAAVGGHFMDLVAGSLDAAVGGLAIVDPDDELDSYPQELILVIGVRGREAIRYLRAAARKGATAVAVKAGADGSVAELRAAAEEAGIALLVVRPRVRWDQLESVAREVVDGAVLAATVRTDEDSGDLFALAQSVAVLTAGNVTIEDAENRVLAYSRSDDDVDELRRLSILQWQGPKAYMALLREWGVFQRLRSDEDVVHIEERPELGIRRRLAAGIRAGRQHLGTIWVQEGGQPFTEQAEQVLLGAARVAAVHLLRRRGSPGVRSREDLLTGLISGRISAELVAEQLDLNPATSAIVMAFATRADTRDQAEHELHRVELSKVVSIHLTTYRRGALVGALGSRIYAVLPDVSPVAPEPALIALAETIVAVLRRRAGIRVQVGVGSPVRALDAIATSRSEADRVLAAMAHTPDRDVGTIANLRAEVLLSEMLGLLEANTQLRDPVVAALVEHDRTYGTELARSLLAYLDAMGDVRAAAAALHVHPNTLRYRIRRASAVSGIDLADRAERLVCHLQLLLALRAD</sequence>
<dbReference type="InterPro" id="IPR041522">
    <property type="entry name" value="CdaR_GGDEF"/>
</dbReference>
<dbReference type="InterPro" id="IPR051448">
    <property type="entry name" value="CdaR-like_regulators"/>
</dbReference>
<dbReference type="InterPro" id="IPR025736">
    <property type="entry name" value="PucR_C-HTH_dom"/>
</dbReference>
<keyword evidence="5" id="KW-1185">Reference proteome</keyword>
<proteinExistence type="inferred from homology"/>
<dbReference type="Proteomes" id="UP001058271">
    <property type="component" value="Chromosome"/>
</dbReference>
<protein>
    <submittedName>
        <fullName evidence="4">Helix-turn-helix domain-containing protein</fullName>
    </submittedName>
</protein>
<evidence type="ECO:0000313" key="4">
    <source>
        <dbReference type="EMBL" id="UWZ39067.1"/>
    </source>
</evidence>
<name>A0ABY5ZC99_9ACTN</name>
<evidence type="ECO:0000259" key="3">
    <source>
        <dbReference type="Pfam" id="PF17853"/>
    </source>
</evidence>
<gene>
    <name evidence="4" type="ORF">Drose_13080</name>
</gene>
<comment type="similarity">
    <text evidence="1">Belongs to the CdaR family.</text>
</comment>
<evidence type="ECO:0000259" key="2">
    <source>
        <dbReference type="Pfam" id="PF13556"/>
    </source>
</evidence>
<dbReference type="Pfam" id="PF17853">
    <property type="entry name" value="GGDEF_2"/>
    <property type="match status" value="1"/>
</dbReference>
<dbReference type="RefSeq" id="WP_260728466.1">
    <property type="nucleotide sequence ID" value="NZ_BAAABS010000008.1"/>
</dbReference>
<dbReference type="Pfam" id="PF13556">
    <property type="entry name" value="HTH_30"/>
    <property type="match status" value="1"/>
</dbReference>
<evidence type="ECO:0000256" key="1">
    <source>
        <dbReference type="ARBA" id="ARBA00006754"/>
    </source>
</evidence>
<dbReference type="EMBL" id="CP073721">
    <property type="protein sequence ID" value="UWZ39067.1"/>
    <property type="molecule type" value="Genomic_DNA"/>
</dbReference>
<dbReference type="Gene3D" id="1.10.10.2840">
    <property type="entry name" value="PucR C-terminal helix-turn-helix domain"/>
    <property type="match status" value="1"/>
</dbReference>
<feature type="domain" description="CdaR GGDEF-like" evidence="3">
    <location>
        <begin position="296"/>
        <end position="417"/>
    </location>
</feature>
<dbReference type="InterPro" id="IPR042070">
    <property type="entry name" value="PucR_C-HTH_sf"/>
</dbReference>
<feature type="domain" description="PucR C-terminal helix-turn-helix" evidence="2">
    <location>
        <begin position="471"/>
        <end position="528"/>
    </location>
</feature>
<evidence type="ECO:0000313" key="5">
    <source>
        <dbReference type="Proteomes" id="UP001058271"/>
    </source>
</evidence>
<accession>A0ABY5ZC99</accession>
<reference evidence="4" key="1">
    <citation type="submission" date="2021-04" db="EMBL/GenBank/DDBJ databases">
        <title>Biosynthetic gene clusters of Dactylosporangioum roseum.</title>
        <authorList>
            <person name="Hartkoorn R.C."/>
            <person name="Beaudoing E."/>
            <person name="Hot D."/>
            <person name="Moureu S."/>
        </authorList>
    </citation>
    <scope>NUCLEOTIDE SEQUENCE</scope>
    <source>
        <strain evidence="4">NRRL B-16295</strain>
    </source>
</reference>